<sequence length="321" mass="38041">EVKNSEKEIFKYHEEIEELIERELFRIRIEETIYYFQDCLFDEAYLHFSPLLETNWCFPLKIQTLQNLKLLYGIFQLSFGNFSYVNHLVDVGFWKETSEVKQTFNLLLDIKNGKVSNSINEYIEDDLSLLYNLGLFFCNTGNNFGLQLFDVLFELSIENLEKLDWCKEFLKRYVLELRINQREFSEQTKAKLLNFLQEKDLENNTLVKFDRNSELPELTAIDDANFLFKQPFYLMRVEEQGLYDKTYCWNDGIRSIVSLIIPKQISSNLKNVRSIQILGGNIKTKKPAPKEKKNARIFIELDENCSLNLERFKLNILGSDM</sequence>
<evidence type="ECO:0000313" key="1">
    <source>
        <dbReference type="EMBL" id="GAG54209.1"/>
    </source>
</evidence>
<comment type="caution">
    <text evidence="1">The sequence shown here is derived from an EMBL/GenBank/DDBJ whole genome shotgun (WGS) entry which is preliminary data.</text>
</comment>
<dbReference type="AlphaFoldDB" id="X0YE59"/>
<organism evidence="1">
    <name type="scientific">marine sediment metagenome</name>
    <dbReference type="NCBI Taxonomy" id="412755"/>
    <lineage>
        <taxon>unclassified sequences</taxon>
        <taxon>metagenomes</taxon>
        <taxon>ecological metagenomes</taxon>
    </lineage>
</organism>
<protein>
    <submittedName>
        <fullName evidence="1">Uncharacterized protein</fullName>
    </submittedName>
</protein>
<proteinExistence type="predicted"/>
<reference evidence="1" key="1">
    <citation type="journal article" date="2014" name="Front. Microbiol.">
        <title>High frequency of phylogenetically diverse reductive dehalogenase-homologous genes in deep subseafloor sedimentary metagenomes.</title>
        <authorList>
            <person name="Kawai M."/>
            <person name="Futagami T."/>
            <person name="Toyoda A."/>
            <person name="Takaki Y."/>
            <person name="Nishi S."/>
            <person name="Hori S."/>
            <person name="Arai W."/>
            <person name="Tsubouchi T."/>
            <person name="Morono Y."/>
            <person name="Uchiyama I."/>
            <person name="Ito T."/>
            <person name="Fujiyama A."/>
            <person name="Inagaki F."/>
            <person name="Takami H."/>
        </authorList>
    </citation>
    <scope>NUCLEOTIDE SEQUENCE</scope>
    <source>
        <strain evidence="1">Expedition CK06-06</strain>
    </source>
</reference>
<feature type="non-terminal residue" evidence="1">
    <location>
        <position position="1"/>
    </location>
</feature>
<accession>X0YE59</accession>
<gene>
    <name evidence="1" type="ORF">S01H4_18997</name>
</gene>
<dbReference type="EMBL" id="BART01008446">
    <property type="protein sequence ID" value="GAG54209.1"/>
    <property type="molecule type" value="Genomic_DNA"/>
</dbReference>
<name>X0YE59_9ZZZZ</name>